<comment type="caution">
    <text evidence="2">The sequence shown here is derived from an EMBL/GenBank/DDBJ whole genome shotgun (WGS) entry which is preliminary data.</text>
</comment>
<dbReference type="RefSeq" id="WP_192028940.1">
    <property type="nucleotide sequence ID" value="NZ_JACYTR010000010.1"/>
</dbReference>
<dbReference type="InterPro" id="IPR049809">
    <property type="entry name" value="YehF/YfeS-like_WGR"/>
</dbReference>
<dbReference type="InterPro" id="IPR036930">
    <property type="entry name" value="WGR_dom_sf"/>
</dbReference>
<dbReference type="Pfam" id="PF05406">
    <property type="entry name" value="WGR"/>
    <property type="match status" value="1"/>
</dbReference>
<dbReference type="CDD" id="cd07996">
    <property type="entry name" value="WGR_MMR_like"/>
    <property type="match status" value="1"/>
</dbReference>
<reference evidence="2 3" key="1">
    <citation type="submission" date="2020-09" db="EMBL/GenBank/DDBJ databases">
        <title>Pseudoxanthomonas sp. CAU 1598 isolated from sand of Yaerae Beach.</title>
        <authorList>
            <person name="Kim W."/>
        </authorList>
    </citation>
    <scope>NUCLEOTIDE SEQUENCE [LARGE SCALE GENOMIC DNA]</scope>
    <source>
        <strain evidence="2 3">CAU 1598</strain>
    </source>
</reference>
<feature type="domain" description="WGR" evidence="1">
    <location>
        <begin position="1"/>
        <end position="73"/>
    </location>
</feature>
<protein>
    <submittedName>
        <fullName evidence="2">WGR domain-containing protein</fullName>
    </submittedName>
</protein>
<dbReference type="EMBL" id="JACYTR010000010">
    <property type="protein sequence ID" value="MBD8525595.1"/>
    <property type="molecule type" value="Genomic_DNA"/>
</dbReference>
<proteinExistence type="predicted"/>
<name>A0AAW3ZKZ6_9GAMM</name>
<sequence>MRIFLQQRPEAGEQPKFYQIVLQQDLLGGWILLREWGQPGLRTSSKREVFLERKDALDALSKARDAQLKKGFQVMFSQGADDPRRV</sequence>
<dbReference type="Proteomes" id="UP000613768">
    <property type="component" value="Unassembled WGS sequence"/>
</dbReference>
<dbReference type="SUPFAM" id="SSF142921">
    <property type="entry name" value="WGR domain-like"/>
    <property type="match status" value="1"/>
</dbReference>
<accession>A0AAW3ZKZ6</accession>
<keyword evidence="3" id="KW-1185">Reference proteome</keyword>
<gene>
    <name evidence="2" type="ORF">IFO71_07560</name>
</gene>
<dbReference type="InterPro" id="IPR008893">
    <property type="entry name" value="WGR_domain"/>
</dbReference>
<evidence type="ECO:0000259" key="1">
    <source>
        <dbReference type="Pfam" id="PF05406"/>
    </source>
</evidence>
<evidence type="ECO:0000313" key="2">
    <source>
        <dbReference type="EMBL" id="MBD8525595.1"/>
    </source>
</evidence>
<dbReference type="AlphaFoldDB" id="A0AAW3ZKZ6"/>
<evidence type="ECO:0000313" key="3">
    <source>
        <dbReference type="Proteomes" id="UP000613768"/>
    </source>
</evidence>
<organism evidence="2 3">
    <name type="scientific">Pseudomarimonas arenosa</name>
    <dbReference type="NCBI Taxonomy" id="2774145"/>
    <lineage>
        <taxon>Bacteria</taxon>
        <taxon>Pseudomonadati</taxon>
        <taxon>Pseudomonadota</taxon>
        <taxon>Gammaproteobacteria</taxon>
        <taxon>Lysobacterales</taxon>
        <taxon>Lysobacteraceae</taxon>
        <taxon>Pseudomarimonas</taxon>
    </lineage>
</organism>